<sequence length="192" mass="23018">MNFDEYCSSVIDRYPEYVTQKEMCTILNICISTAYSIQKKDMIPFEYINTSEGRRQRIKITDILRYQYEKMCFAESENEFIEGLRRYYQKQLRKFPKLLLVSDVMRFTGYSKTAVNNWILRNELKPLSFKNKRIQSFRRGNGSIITKDTFLDFLTGPYYRNITRKSDVHKEQARQYEQLFDTFMSKRGAVSV</sequence>
<dbReference type="AlphaFoldDB" id="A0A857DGC3"/>
<evidence type="ECO:0000313" key="1">
    <source>
        <dbReference type="EMBL" id="QGZ99295.1"/>
    </source>
</evidence>
<proteinExistence type="predicted"/>
<protein>
    <recommendedName>
        <fullName evidence="3">Helix-turn-helix domain-containing protein</fullName>
    </recommendedName>
</protein>
<name>A0A857DGC3_9FIRM</name>
<gene>
    <name evidence="1" type="ORF">GQ588_00715</name>
</gene>
<evidence type="ECO:0008006" key="3">
    <source>
        <dbReference type="Google" id="ProtNLM"/>
    </source>
</evidence>
<evidence type="ECO:0000313" key="2">
    <source>
        <dbReference type="Proteomes" id="UP000430508"/>
    </source>
</evidence>
<reference evidence="1 2" key="1">
    <citation type="submission" date="2019-12" db="EMBL/GenBank/DDBJ databases">
        <title>Sequence classification of anaerobic respiratory reductive dehalogenases: First we see many, then we see few.</title>
        <authorList>
            <person name="Molenda O."/>
            <person name="Puentes Jacome L.A."/>
            <person name="Cao X."/>
            <person name="Nesbo C.L."/>
            <person name="Tang S."/>
            <person name="Morson N."/>
            <person name="Patron J."/>
            <person name="Lomheim L."/>
            <person name="Wishart D.S."/>
            <person name="Edwards E.A."/>
        </authorList>
    </citation>
    <scope>NUCLEOTIDE SEQUENCE [LARGE SCALE GENOMIC DNA]</scope>
    <source>
        <strain evidence="1 2">12DCA</strain>
    </source>
</reference>
<dbReference type="RefSeq" id="WP_158208098.1">
    <property type="nucleotide sequence ID" value="NZ_CP046996.1"/>
</dbReference>
<organism evidence="1 2">
    <name type="scientific">Dehalobacter restrictus</name>
    <dbReference type="NCBI Taxonomy" id="55583"/>
    <lineage>
        <taxon>Bacteria</taxon>
        <taxon>Bacillati</taxon>
        <taxon>Bacillota</taxon>
        <taxon>Clostridia</taxon>
        <taxon>Eubacteriales</taxon>
        <taxon>Desulfitobacteriaceae</taxon>
        <taxon>Dehalobacter</taxon>
    </lineage>
</organism>
<accession>A0A857DGC3</accession>
<dbReference type="EMBL" id="CP046996">
    <property type="protein sequence ID" value="QGZ99295.1"/>
    <property type="molecule type" value="Genomic_DNA"/>
</dbReference>
<dbReference type="Proteomes" id="UP000430508">
    <property type="component" value="Chromosome"/>
</dbReference>